<dbReference type="Pfam" id="PF01182">
    <property type="entry name" value="Glucosamine_iso"/>
    <property type="match status" value="1"/>
</dbReference>
<dbReference type="RefSeq" id="WP_007342372.1">
    <property type="nucleotide sequence ID" value="NZ_GL878494.1"/>
</dbReference>
<dbReference type="GO" id="GO:0005975">
    <property type="term" value="P:carbohydrate metabolic process"/>
    <property type="evidence" value="ECO:0007669"/>
    <property type="project" value="UniProtKB-UniRule"/>
</dbReference>
<comment type="caution">
    <text evidence="9">The sequence shown here is derived from an EMBL/GenBank/DDBJ whole genome shotgun (WGS) entry which is preliminary data.</text>
</comment>
<evidence type="ECO:0000256" key="7">
    <source>
        <dbReference type="RuleBase" id="RU365095"/>
    </source>
</evidence>
<dbReference type="InterPro" id="IPR037171">
    <property type="entry name" value="NagB/RpiA_transferase-like"/>
</dbReference>
<evidence type="ECO:0000313" key="9">
    <source>
        <dbReference type="EMBL" id="EGF10892.1"/>
    </source>
</evidence>
<dbReference type="HOGENOM" id="CLU_053947_2_1_4"/>
<evidence type="ECO:0000256" key="5">
    <source>
        <dbReference type="ARBA" id="ARBA00013198"/>
    </source>
</evidence>
<evidence type="ECO:0000256" key="4">
    <source>
        <dbReference type="ARBA" id="ARBA00010662"/>
    </source>
</evidence>
<keyword evidence="10" id="KW-1185">Reference proteome</keyword>
<reference evidence="9 10" key="1">
    <citation type="submission" date="2011-02" db="EMBL/GenBank/DDBJ databases">
        <authorList>
            <person name="Muzny D."/>
            <person name="Qin X."/>
            <person name="Deng J."/>
            <person name="Jiang H."/>
            <person name="Liu Y."/>
            <person name="Qu J."/>
            <person name="Song X.-Z."/>
            <person name="Zhang L."/>
            <person name="Thornton R."/>
            <person name="Coyle M."/>
            <person name="Francisco L."/>
            <person name="Jackson L."/>
            <person name="Javaid M."/>
            <person name="Korchina V."/>
            <person name="Kovar C."/>
            <person name="Mata R."/>
            <person name="Mathew T."/>
            <person name="Ngo R."/>
            <person name="Nguyen L."/>
            <person name="Nguyen N."/>
            <person name="Okwuonu G."/>
            <person name="Ongeri F."/>
            <person name="Pham C."/>
            <person name="Simmons D."/>
            <person name="Wilczek-Boney K."/>
            <person name="Hale W."/>
            <person name="Jakkamsetti A."/>
            <person name="Pham P."/>
            <person name="Ruth R."/>
            <person name="San Lucas F."/>
            <person name="Warren J."/>
            <person name="Zhang J."/>
            <person name="Zhao Z."/>
            <person name="Zhou C."/>
            <person name="Zhu D."/>
            <person name="Lee S."/>
            <person name="Bess C."/>
            <person name="Blankenburg K."/>
            <person name="Forbes L."/>
            <person name="Fu Q."/>
            <person name="Gubbala S."/>
            <person name="Hirani K."/>
            <person name="Jayaseelan J.C."/>
            <person name="Lara F."/>
            <person name="Munidasa M."/>
            <person name="Palculict T."/>
            <person name="Patil S."/>
            <person name="Pu L.-L."/>
            <person name="Saada N."/>
            <person name="Tang L."/>
            <person name="Weissenberger G."/>
            <person name="Zhu Y."/>
            <person name="Hemphill L."/>
            <person name="Shang Y."/>
            <person name="Youmans B."/>
            <person name="Ayvaz T."/>
            <person name="Ross M."/>
            <person name="Santibanez J."/>
            <person name="Aqrawi P."/>
            <person name="Gross S."/>
            <person name="Joshi V."/>
            <person name="Fowler G."/>
            <person name="Nazareth L."/>
            <person name="Reid J."/>
            <person name="Worley K."/>
            <person name="Petrosino J."/>
            <person name="Highlander S."/>
            <person name="Gibbs R."/>
        </authorList>
    </citation>
    <scope>NUCLEOTIDE SEQUENCE [LARGE SCALE GENOMIC DNA]</scope>
    <source>
        <strain evidence="9 10">ATCC BAA-1200</strain>
    </source>
</reference>
<proteinExistence type="inferred from homology"/>
<protein>
    <recommendedName>
        <fullName evidence="6 7">6-phosphogluconolactonase</fullName>
        <shortName evidence="7">6PGL</shortName>
        <ecNumber evidence="5 7">3.1.1.31</ecNumber>
    </recommendedName>
</protein>
<dbReference type="InterPro" id="IPR005900">
    <property type="entry name" value="6-phosphogluconolactonase_DevB"/>
</dbReference>
<dbReference type="Proteomes" id="UP000004105">
    <property type="component" value="Unassembled WGS sequence"/>
</dbReference>
<evidence type="ECO:0000256" key="3">
    <source>
        <dbReference type="ARBA" id="ARBA00004961"/>
    </source>
</evidence>
<evidence type="ECO:0000313" key="10">
    <source>
        <dbReference type="Proteomes" id="UP000004105"/>
    </source>
</evidence>
<dbReference type="PANTHER" id="PTHR11054">
    <property type="entry name" value="6-PHOSPHOGLUCONOLACTONASE"/>
    <property type="match status" value="1"/>
</dbReference>
<name>F2BCD5_9NEIS</name>
<evidence type="ECO:0000256" key="2">
    <source>
        <dbReference type="ARBA" id="ARBA00002681"/>
    </source>
</evidence>
<dbReference type="AlphaFoldDB" id="F2BCD5"/>
<dbReference type="STRING" id="267212.GCA_001063965_01980"/>
<sequence length="228" mass="24170">MTAIRTFPSPEAAARALADAVAQDLREALAHKGNAVLAVSGGRSPVPFFQALSHEDLDWANVAATLADERVVPTSHPDSNTRLVREHLLQHRAAAAQWLPLIEDGASVPPPDEAVRLALAHYRRADVLVLGMGSDGHTASLFPAAPQLSDGLSPDCPQPLLHVSPPDAPHERVSLTLAQIARVPQVYLAIAGEDKRRVLDAALAAPSAKYPVGAVLAAARHVMVYYSP</sequence>
<dbReference type="CDD" id="cd01400">
    <property type="entry name" value="6PGL"/>
    <property type="match status" value="1"/>
</dbReference>
<dbReference type="UniPathway" id="UPA00115">
    <property type="reaction ID" value="UER00409"/>
</dbReference>
<dbReference type="Gene3D" id="3.40.50.1360">
    <property type="match status" value="1"/>
</dbReference>
<dbReference type="InterPro" id="IPR039104">
    <property type="entry name" value="6PGL"/>
</dbReference>
<dbReference type="EMBL" id="AFAY01000029">
    <property type="protein sequence ID" value="EGF10892.1"/>
    <property type="molecule type" value="Genomic_DNA"/>
</dbReference>
<dbReference type="EC" id="3.1.1.31" evidence="5 7"/>
<organism evidence="9 10">
    <name type="scientific">Neisseria bacilliformis ATCC BAA-1200</name>
    <dbReference type="NCBI Taxonomy" id="888742"/>
    <lineage>
        <taxon>Bacteria</taxon>
        <taxon>Pseudomonadati</taxon>
        <taxon>Pseudomonadota</taxon>
        <taxon>Betaproteobacteria</taxon>
        <taxon>Neisseriales</taxon>
        <taxon>Neisseriaceae</taxon>
        <taxon>Neisseria</taxon>
    </lineage>
</organism>
<dbReference type="GO" id="GO:0017057">
    <property type="term" value="F:6-phosphogluconolactonase activity"/>
    <property type="evidence" value="ECO:0007669"/>
    <property type="project" value="UniProtKB-UniRule"/>
</dbReference>
<evidence type="ECO:0000259" key="8">
    <source>
        <dbReference type="Pfam" id="PF01182"/>
    </source>
</evidence>
<comment type="pathway">
    <text evidence="3 7">Carbohydrate degradation; pentose phosphate pathway; D-ribulose 5-phosphate from D-glucose 6-phosphate (oxidative stage): step 2/3.</text>
</comment>
<comment type="similarity">
    <text evidence="4 7">Belongs to the glucosamine/galactosamine-6-phosphate isomerase family. 6-phosphogluconolactonase subfamily.</text>
</comment>
<feature type="domain" description="Glucosamine/galactosamine-6-phosphate isomerase" evidence="8">
    <location>
        <begin position="9"/>
        <end position="219"/>
    </location>
</feature>
<keyword evidence="7 9" id="KW-0378">Hydrolase</keyword>
<comment type="function">
    <text evidence="2 7">Hydrolysis of 6-phosphogluconolactone to 6-phosphogluconate.</text>
</comment>
<evidence type="ECO:0000256" key="1">
    <source>
        <dbReference type="ARBA" id="ARBA00000832"/>
    </source>
</evidence>
<comment type="catalytic activity">
    <reaction evidence="1 7">
        <text>6-phospho-D-glucono-1,5-lactone + H2O = 6-phospho-D-gluconate + H(+)</text>
        <dbReference type="Rhea" id="RHEA:12556"/>
        <dbReference type="ChEBI" id="CHEBI:15377"/>
        <dbReference type="ChEBI" id="CHEBI:15378"/>
        <dbReference type="ChEBI" id="CHEBI:57955"/>
        <dbReference type="ChEBI" id="CHEBI:58759"/>
        <dbReference type="EC" id="3.1.1.31"/>
    </reaction>
</comment>
<dbReference type="InterPro" id="IPR006148">
    <property type="entry name" value="Glc/Gal-6P_isomerase"/>
</dbReference>
<dbReference type="OrthoDB" id="9810967at2"/>
<dbReference type="NCBIfam" id="TIGR01198">
    <property type="entry name" value="pgl"/>
    <property type="match status" value="1"/>
</dbReference>
<dbReference type="GO" id="GO:0006098">
    <property type="term" value="P:pentose-phosphate shunt"/>
    <property type="evidence" value="ECO:0007669"/>
    <property type="project" value="UniProtKB-UniPathway"/>
</dbReference>
<gene>
    <name evidence="7 9" type="primary">pgl</name>
    <name evidence="9" type="ORF">HMPREF9123_1363</name>
</gene>
<dbReference type="PANTHER" id="PTHR11054:SF0">
    <property type="entry name" value="6-PHOSPHOGLUCONOLACTONASE"/>
    <property type="match status" value="1"/>
</dbReference>
<evidence type="ECO:0000256" key="6">
    <source>
        <dbReference type="ARBA" id="ARBA00020337"/>
    </source>
</evidence>
<dbReference type="SUPFAM" id="SSF100950">
    <property type="entry name" value="NagB/RpiA/CoA transferase-like"/>
    <property type="match status" value="1"/>
</dbReference>
<accession>F2BCD5</accession>